<comment type="caution">
    <text evidence="1">The sequence shown here is derived from an EMBL/GenBank/DDBJ whole genome shotgun (WGS) entry which is preliminary data.</text>
</comment>
<name>A0A4V3HX89_COLTR</name>
<sequence>MAEPSEPGPFWQSICDSNFSLTWHPCVSVSVIPSVHTFGDAVARPSVNRGLGKKQGFRQPNIGSIYTAAGDGPLPDTINSWRLSVQRPGPVRPRKHASPWEIARRVRHLLYTRTSLCCSLRFVNRYR</sequence>
<gene>
    <name evidence="1" type="ORF">CTRI78_v001930</name>
</gene>
<protein>
    <submittedName>
        <fullName evidence="1">Uncharacterized protein</fullName>
    </submittedName>
</protein>
<reference evidence="1 2" key="1">
    <citation type="submission" date="2018-12" db="EMBL/GenBank/DDBJ databases">
        <title>Genome sequence and assembly of Colletotrichum trifolii.</title>
        <authorList>
            <person name="Gan P."/>
            <person name="Shirasu K."/>
        </authorList>
    </citation>
    <scope>NUCLEOTIDE SEQUENCE [LARGE SCALE GENOMIC DNA]</scope>
    <source>
        <strain evidence="1 2">543-2</strain>
    </source>
</reference>
<evidence type="ECO:0000313" key="2">
    <source>
        <dbReference type="Proteomes" id="UP000295703"/>
    </source>
</evidence>
<proteinExistence type="predicted"/>
<dbReference type="AlphaFoldDB" id="A0A4V3HX89"/>
<dbReference type="Proteomes" id="UP000295703">
    <property type="component" value="Unassembled WGS sequence"/>
</dbReference>
<organism evidence="1 2">
    <name type="scientific">Colletotrichum trifolii</name>
    <dbReference type="NCBI Taxonomy" id="5466"/>
    <lineage>
        <taxon>Eukaryota</taxon>
        <taxon>Fungi</taxon>
        <taxon>Dikarya</taxon>
        <taxon>Ascomycota</taxon>
        <taxon>Pezizomycotina</taxon>
        <taxon>Sordariomycetes</taxon>
        <taxon>Hypocreomycetidae</taxon>
        <taxon>Glomerellales</taxon>
        <taxon>Glomerellaceae</taxon>
        <taxon>Colletotrichum</taxon>
        <taxon>Colletotrichum orbiculare species complex</taxon>
    </lineage>
</organism>
<accession>A0A4V3HX89</accession>
<keyword evidence="2" id="KW-1185">Reference proteome</keyword>
<evidence type="ECO:0000313" key="1">
    <source>
        <dbReference type="EMBL" id="TDZ71655.1"/>
    </source>
</evidence>
<dbReference type="EMBL" id="RYZW01000010">
    <property type="protein sequence ID" value="TDZ71655.1"/>
    <property type="molecule type" value="Genomic_DNA"/>
</dbReference>